<dbReference type="AlphaFoldDB" id="A0A4Z2F455"/>
<gene>
    <name evidence="1" type="ORF">EYF80_054298</name>
</gene>
<evidence type="ECO:0000313" key="2">
    <source>
        <dbReference type="Proteomes" id="UP000314294"/>
    </source>
</evidence>
<accession>A0A4Z2F455</accession>
<dbReference type="Proteomes" id="UP000314294">
    <property type="component" value="Unassembled WGS sequence"/>
</dbReference>
<name>A0A4Z2F455_9TELE</name>
<protein>
    <submittedName>
        <fullName evidence="1">Uncharacterized protein</fullName>
    </submittedName>
</protein>
<reference evidence="1 2" key="1">
    <citation type="submission" date="2019-03" db="EMBL/GenBank/DDBJ databases">
        <title>First draft genome of Liparis tanakae, snailfish: a comprehensive survey of snailfish specific genes.</title>
        <authorList>
            <person name="Kim W."/>
            <person name="Song I."/>
            <person name="Jeong J.-H."/>
            <person name="Kim D."/>
            <person name="Kim S."/>
            <person name="Ryu S."/>
            <person name="Song J.Y."/>
            <person name="Lee S.K."/>
        </authorList>
    </citation>
    <scope>NUCLEOTIDE SEQUENCE [LARGE SCALE GENOMIC DNA]</scope>
    <source>
        <tissue evidence="1">Muscle</tissue>
    </source>
</reference>
<proteinExistence type="predicted"/>
<dbReference type="EMBL" id="SRLO01001751">
    <property type="protein sequence ID" value="TNN35541.1"/>
    <property type="molecule type" value="Genomic_DNA"/>
</dbReference>
<evidence type="ECO:0000313" key="1">
    <source>
        <dbReference type="EMBL" id="TNN35541.1"/>
    </source>
</evidence>
<organism evidence="1 2">
    <name type="scientific">Liparis tanakae</name>
    <name type="common">Tanaka's snailfish</name>
    <dbReference type="NCBI Taxonomy" id="230148"/>
    <lineage>
        <taxon>Eukaryota</taxon>
        <taxon>Metazoa</taxon>
        <taxon>Chordata</taxon>
        <taxon>Craniata</taxon>
        <taxon>Vertebrata</taxon>
        <taxon>Euteleostomi</taxon>
        <taxon>Actinopterygii</taxon>
        <taxon>Neopterygii</taxon>
        <taxon>Teleostei</taxon>
        <taxon>Neoteleostei</taxon>
        <taxon>Acanthomorphata</taxon>
        <taxon>Eupercaria</taxon>
        <taxon>Perciformes</taxon>
        <taxon>Cottioidei</taxon>
        <taxon>Cottales</taxon>
        <taxon>Liparidae</taxon>
        <taxon>Liparis</taxon>
    </lineage>
</organism>
<keyword evidence="2" id="KW-1185">Reference proteome</keyword>
<comment type="caution">
    <text evidence="1">The sequence shown here is derived from an EMBL/GenBank/DDBJ whole genome shotgun (WGS) entry which is preliminary data.</text>
</comment>
<sequence length="76" mass="8158">MTSHLTVELLDAFDVIFGKSEVFSVSVNGGHQRSGVLGVLQAEGVAKLMGRHQEQTLLVLAHHILPSLRPAEVQAS</sequence>